<feature type="region of interest" description="Disordered" evidence="2">
    <location>
        <begin position="127"/>
        <end position="206"/>
    </location>
</feature>
<proteinExistence type="predicted"/>
<evidence type="ECO:0000256" key="2">
    <source>
        <dbReference type="SAM" id="MobiDB-lite"/>
    </source>
</evidence>
<accession>A0ABQ8UHB0</accession>
<evidence type="ECO:0000313" key="4">
    <source>
        <dbReference type="Proteomes" id="UP001141327"/>
    </source>
</evidence>
<gene>
    <name evidence="3" type="ORF">PAPYR_6604</name>
</gene>
<protein>
    <recommendedName>
        <fullName evidence="5">SPRY domain-containing protein</fullName>
    </recommendedName>
</protein>
<reference evidence="3" key="1">
    <citation type="journal article" date="2022" name="bioRxiv">
        <title>Genomics of Preaxostyla Flagellates Illuminates Evolutionary Transitions and the Path Towards Mitochondrial Loss.</title>
        <authorList>
            <person name="Novak L.V.F."/>
            <person name="Treitli S.C."/>
            <person name="Pyrih J."/>
            <person name="Halakuc P."/>
            <person name="Pipaliya S.V."/>
            <person name="Vacek V."/>
            <person name="Brzon O."/>
            <person name="Soukal P."/>
            <person name="Eme L."/>
            <person name="Dacks J.B."/>
            <person name="Karnkowska A."/>
            <person name="Elias M."/>
            <person name="Hampl V."/>
        </authorList>
    </citation>
    <scope>NUCLEOTIDE SEQUENCE</scope>
    <source>
        <strain evidence="3">RCP-MX</strain>
    </source>
</reference>
<comment type="caution">
    <text evidence="3">The sequence shown here is derived from an EMBL/GenBank/DDBJ whole genome shotgun (WGS) entry which is preliminary data.</text>
</comment>
<sequence>MPCGYADVGCETLCPQGDLAAHERDGVVAHVGLLRQRLAHTTDELTQCRTDQARTEAALSQTQHDLAQTKADLERTRDDLAATRQELERTQAELAAFRARLDQLRSSSSFLVPLAVRPRAQIAPVLSAATRQQQQPSPPQPARLPSPPMLTDSLLPRRPSTPASPPLSQSPPSPQLPHAEATARPGWRENSSSPPPPAASASSSPEAFRRLASELVQTGSSQYSICFDLTNRGTRRCRILSIHFGRRGECTGVNVQIFCTRDRRGGFEAAQHAAHWQLIAQGTRDFAGYCGGRTGLCPFALGVPLELESGERVGVWIQTSDSHGVQFFGDDVPLGTVSMQDANLLVTVGPYGNSIVPFISRRSNRRLTGTIIDYQLLE</sequence>
<evidence type="ECO:0000313" key="3">
    <source>
        <dbReference type="EMBL" id="KAJ4457792.1"/>
    </source>
</evidence>
<keyword evidence="1" id="KW-0175">Coiled coil</keyword>
<feature type="compositionally biased region" description="Pro residues" evidence="2">
    <location>
        <begin position="162"/>
        <end position="175"/>
    </location>
</feature>
<name>A0ABQ8UHB0_9EUKA</name>
<evidence type="ECO:0000256" key="1">
    <source>
        <dbReference type="SAM" id="Coils"/>
    </source>
</evidence>
<keyword evidence="4" id="KW-1185">Reference proteome</keyword>
<dbReference type="EMBL" id="JAPMOS010000039">
    <property type="protein sequence ID" value="KAJ4457792.1"/>
    <property type="molecule type" value="Genomic_DNA"/>
</dbReference>
<dbReference type="Proteomes" id="UP001141327">
    <property type="component" value="Unassembled WGS sequence"/>
</dbReference>
<organism evidence="3 4">
    <name type="scientific">Paratrimastix pyriformis</name>
    <dbReference type="NCBI Taxonomy" id="342808"/>
    <lineage>
        <taxon>Eukaryota</taxon>
        <taxon>Metamonada</taxon>
        <taxon>Preaxostyla</taxon>
        <taxon>Paratrimastigidae</taxon>
        <taxon>Paratrimastix</taxon>
    </lineage>
</organism>
<feature type="compositionally biased region" description="Pro residues" evidence="2">
    <location>
        <begin position="136"/>
        <end position="148"/>
    </location>
</feature>
<feature type="coiled-coil region" evidence="1">
    <location>
        <begin position="59"/>
        <end position="107"/>
    </location>
</feature>
<evidence type="ECO:0008006" key="5">
    <source>
        <dbReference type="Google" id="ProtNLM"/>
    </source>
</evidence>